<dbReference type="EMBL" id="CAJVPW010010846">
    <property type="protein sequence ID" value="CAG8619727.1"/>
    <property type="molecule type" value="Genomic_DNA"/>
</dbReference>
<accession>A0ACA9N5Q8</accession>
<organism evidence="1 2">
    <name type="scientific">Cetraspora pellucida</name>
    <dbReference type="NCBI Taxonomy" id="1433469"/>
    <lineage>
        <taxon>Eukaryota</taxon>
        <taxon>Fungi</taxon>
        <taxon>Fungi incertae sedis</taxon>
        <taxon>Mucoromycota</taxon>
        <taxon>Glomeromycotina</taxon>
        <taxon>Glomeromycetes</taxon>
        <taxon>Diversisporales</taxon>
        <taxon>Gigasporaceae</taxon>
        <taxon>Cetraspora</taxon>
    </lineage>
</organism>
<gene>
    <name evidence="1" type="ORF">SPELUC_LOCUS7820</name>
</gene>
<evidence type="ECO:0000313" key="1">
    <source>
        <dbReference type="EMBL" id="CAG8619727.1"/>
    </source>
</evidence>
<keyword evidence="2" id="KW-1185">Reference proteome</keyword>
<protein>
    <submittedName>
        <fullName evidence="1">15592_t:CDS:1</fullName>
    </submittedName>
</protein>
<reference evidence="1" key="1">
    <citation type="submission" date="2021-06" db="EMBL/GenBank/DDBJ databases">
        <authorList>
            <person name="Kallberg Y."/>
            <person name="Tangrot J."/>
            <person name="Rosling A."/>
        </authorList>
    </citation>
    <scope>NUCLEOTIDE SEQUENCE</scope>
    <source>
        <strain evidence="1">28 12/20/2015</strain>
    </source>
</reference>
<sequence>MAQPTFSENITSILIKYNLTENNLVEPERITRYHSFGKEGYLYCKCNLDKLIGTGHTVILVEAREYDLIERINYFYDNDDMKPGFRVFDDIIEYTIFKFDTKE</sequence>
<proteinExistence type="predicted"/>
<evidence type="ECO:0000313" key="2">
    <source>
        <dbReference type="Proteomes" id="UP000789366"/>
    </source>
</evidence>
<dbReference type="Proteomes" id="UP000789366">
    <property type="component" value="Unassembled WGS sequence"/>
</dbReference>
<comment type="caution">
    <text evidence="1">The sequence shown here is derived from an EMBL/GenBank/DDBJ whole genome shotgun (WGS) entry which is preliminary data.</text>
</comment>
<name>A0ACA9N5Q8_9GLOM</name>